<protein>
    <recommendedName>
        <fullName evidence="2">Winged helix-turn helix domain-containing protein</fullName>
    </recommendedName>
</protein>
<proteinExistence type="predicted"/>
<feature type="domain" description="Winged helix-turn helix" evidence="2">
    <location>
        <begin position="5"/>
        <end position="59"/>
    </location>
</feature>
<evidence type="ECO:0000313" key="4">
    <source>
        <dbReference type="Proteomes" id="UP000646738"/>
    </source>
</evidence>
<dbReference type="Pfam" id="PF13592">
    <property type="entry name" value="HTH_33"/>
    <property type="match status" value="1"/>
</dbReference>
<dbReference type="InterPro" id="IPR025959">
    <property type="entry name" value="Winged_HTH_dom"/>
</dbReference>
<accession>A0ABQ3RKL0</accession>
<dbReference type="EMBL" id="BNEA01000015">
    <property type="protein sequence ID" value="GHI56391.1"/>
    <property type="molecule type" value="Genomic_DNA"/>
</dbReference>
<keyword evidence="4" id="KW-1185">Reference proteome</keyword>
<sequence length="138" mass="16067">MLIGGPLWTRGLVAGPIRMVVGITMTEQGVGTWLRRHGFTPQRPARRAYQQQQENVSAWPVGNAERIEPQPMPGYSPELDPDEISNADIKRHVHASRARSADDPARESPLFLDRRRRRRQRHIVRRHFHARHVRYTLR</sequence>
<evidence type="ECO:0000256" key="1">
    <source>
        <dbReference type="SAM" id="MobiDB-lite"/>
    </source>
</evidence>
<dbReference type="Proteomes" id="UP000646738">
    <property type="component" value="Unassembled WGS sequence"/>
</dbReference>
<feature type="region of interest" description="Disordered" evidence="1">
    <location>
        <begin position="42"/>
        <end position="108"/>
    </location>
</feature>
<dbReference type="RefSeq" id="WP_189998888.1">
    <property type="nucleotide sequence ID" value="NZ_BNCB01000024.1"/>
</dbReference>
<evidence type="ECO:0000259" key="2">
    <source>
        <dbReference type="Pfam" id="PF13592"/>
    </source>
</evidence>
<gene>
    <name evidence="3" type="ORF">Srubr_62370</name>
</gene>
<comment type="caution">
    <text evidence="3">The sequence shown here is derived from an EMBL/GenBank/DDBJ whole genome shotgun (WGS) entry which is preliminary data.</text>
</comment>
<reference evidence="4" key="1">
    <citation type="submission" date="2023-07" db="EMBL/GenBank/DDBJ databases">
        <title>Whole genome shotgun sequence of Streptomyces achromogenes subsp. rubradiris NBRC 14000.</title>
        <authorList>
            <person name="Komaki H."/>
            <person name="Tamura T."/>
        </authorList>
    </citation>
    <scope>NUCLEOTIDE SEQUENCE [LARGE SCALE GENOMIC DNA]</scope>
    <source>
        <strain evidence="4">NBRC 14000</strain>
    </source>
</reference>
<evidence type="ECO:0000313" key="3">
    <source>
        <dbReference type="EMBL" id="GHI56391.1"/>
    </source>
</evidence>
<feature type="compositionally biased region" description="Low complexity" evidence="1">
    <location>
        <begin position="42"/>
        <end position="53"/>
    </location>
</feature>
<organism evidence="3 4">
    <name type="scientific">Streptomyces rubradiris</name>
    <name type="common">Streptomyces achromogenes subsp. rubradiris</name>
    <dbReference type="NCBI Taxonomy" id="285531"/>
    <lineage>
        <taxon>Bacteria</taxon>
        <taxon>Bacillati</taxon>
        <taxon>Actinomycetota</taxon>
        <taxon>Actinomycetes</taxon>
        <taxon>Kitasatosporales</taxon>
        <taxon>Streptomycetaceae</taxon>
        <taxon>Streptomyces</taxon>
    </lineage>
</organism>
<name>A0ABQ3RKL0_STRRR</name>